<dbReference type="RefSeq" id="WP_081155844.1">
    <property type="nucleotide sequence ID" value="NZ_LVYD01000124.1"/>
</dbReference>
<dbReference type="InterPro" id="IPR022409">
    <property type="entry name" value="PKD/Chitinase_dom"/>
</dbReference>
<dbReference type="InterPro" id="IPR035986">
    <property type="entry name" value="PKD_dom_sf"/>
</dbReference>
<evidence type="ECO:0000313" key="3">
    <source>
        <dbReference type="Proteomes" id="UP000192796"/>
    </source>
</evidence>
<dbReference type="OrthoDB" id="7443339at2"/>
<dbReference type="InterPro" id="IPR013783">
    <property type="entry name" value="Ig-like_fold"/>
</dbReference>
<dbReference type="SUPFAM" id="SSF49299">
    <property type="entry name" value="PKD domain"/>
    <property type="match status" value="1"/>
</dbReference>
<dbReference type="SMART" id="SM00089">
    <property type="entry name" value="PKD"/>
    <property type="match status" value="1"/>
</dbReference>
<feature type="domain" description="PKD" evidence="1">
    <location>
        <begin position="66"/>
        <end position="130"/>
    </location>
</feature>
<dbReference type="Proteomes" id="UP000192796">
    <property type="component" value="Unassembled WGS sequence"/>
</dbReference>
<keyword evidence="3" id="KW-1185">Reference proteome</keyword>
<sequence length="476" mass="52550">MKNKFPFQKLTFFILFASLAACKKKEIIDLNEPVACFNAQALSAPAALRNQFPGPVVQTDSTITFYNCSDTGNNVTYHWDFGDGTSSDEKNPAHKYARRGSYQVTLGVSVENNRAFDTAQKTVSVVLGEKNISYGSGNDAVPFAIEEMDGNEFVVLSATSKDGRYYLIQLDSLLNQKSMKTLPAGYQLNSMQPTTDGNYIFTGTTQGSGKDNELIKMKADGTLLWTKTIIAGDNYTYAAQTPDGGYAIIGSRLFVVGGPYGVAKYVTVVAKTDNNGNLQWQKAYDQELMLTTRDVVVEQNSLVLAGVTQYNGSCSTCDSLYITKLDYAGNLVWKNTMPWSLLNYGWAGTHISKLTNGNYGVFNDTAKALYYFTPSGNFVDRILIKDNFSGFANAADGNLIVLLTQSSFGIAKYTLDGYQQWLSLADGKTYTRSVVIRRLRNGGYIAIGSRYLYTTSYPYIYRVILLQEMDDTGKTK</sequence>
<gene>
    <name evidence="2" type="ORF">A3860_09875</name>
</gene>
<organism evidence="2 3">
    <name type="scientific">Niastella vici</name>
    <dbReference type="NCBI Taxonomy" id="1703345"/>
    <lineage>
        <taxon>Bacteria</taxon>
        <taxon>Pseudomonadati</taxon>
        <taxon>Bacteroidota</taxon>
        <taxon>Chitinophagia</taxon>
        <taxon>Chitinophagales</taxon>
        <taxon>Chitinophagaceae</taxon>
        <taxon>Niastella</taxon>
    </lineage>
</organism>
<evidence type="ECO:0000259" key="1">
    <source>
        <dbReference type="PROSITE" id="PS50093"/>
    </source>
</evidence>
<dbReference type="SUPFAM" id="SSF101908">
    <property type="entry name" value="Putative isomerase YbhE"/>
    <property type="match status" value="1"/>
</dbReference>
<dbReference type="InterPro" id="IPR000601">
    <property type="entry name" value="PKD_dom"/>
</dbReference>
<dbReference type="Pfam" id="PF00801">
    <property type="entry name" value="PKD"/>
    <property type="match status" value="1"/>
</dbReference>
<dbReference type="PANTHER" id="PTHR42754">
    <property type="entry name" value="ENDOGLUCANASE"/>
    <property type="match status" value="1"/>
</dbReference>
<dbReference type="CDD" id="cd00146">
    <property type="entry name" value="PKD"/>
    <property type="match status" value="1"/>
</dbReference>
<dbReference type="Gene3D" id="2.60.40.10">
    <property type="entry name" value="Immunoglobulins"/>
    <property type="match status" value="1"/>
</dbReference>
<accession>A0A1V9FEU6</accession>
<dbReference type="AlphaFoldDB" id="A0A1V9FEU6"/>
<reference evidence="2 3" key="1">
    <citation type="submission" date="2016-03" db="EMBL/GenBank/DDBJ databases">
        <title>Niastella vici sp. nov., isolated from farmland soil.</title>
        <authorList>
            <person name="Chen L."/>
            <person name="Wang D."/>
            <person name="Yang S."/>
            <person name="Wang G."/>
        </authorList>
    </citation>
    <scope>NUCLEOTIDE SEQUENCE [LARGE SCALE GENOMIC DNA]</scope>
    <source>
        <strain evidence="2 3">DJ57</strain>
    </source>
</reference>
<proteinExistence type="predicted"/>
<dbReference type="STRING" id="1703345.A3860_09875"/>
<protein>
    <recommendedName>
        <fullName evidence="1">PKD domain-containing protein</fullName>
    </recommendedName>
</protein>
<dbReference type="PROSITE" id="PS50093">
    <property type="entry name" value="PKD"/>
    <property type="match status" value="1"/>
</dbReference>
<name>A0A1V9FEU6_9BACT</name>
<comment type="caution">
    <text evidence="2">The sequence shown here is derived from an EMBL/GenBank/DDBJ whole genome shotgun (WGS) entry which is preliminary data.</text>
</comment>
<dbReference type="EMBL" id="LVYD01000124">
    <property type="protein sequence ID" value="OQP56882.1"/>
    <property type="molecule type" value="Genomic_DNA"/>
</dbReference>
<dbReference type="PROSITE" id="PS51257">
    <property type="entry name" value="PROKAR_LIPOPROTEIN"/>
    <property type="match status" value="1"/>
</dbReference>
<evidence type="ECO:0000313" key="2">
    <source>
        <dbReference type="EMBL" id="OQP56882.1"/>
    </source>
</evidence>
<dbReference type="PANTHER" id="PTHR42754:SF1">
    <property type="entry name" value="LIPOPROTEIN"/>
    <property type="match status" value="1"/>
</dbReference>